<dbReference type="InterPro" id="IPR029753">
    <property type="entry name" value="D-isomer_DH_CS"/>
</dbReference>
<dbReference type="FunFam" id="3.40.50.720:FF:000203">
    <property type="entry name" value="D-3-phosphoglycerate dehydrogenase (SerA)"/>
    <property type="match status" value="1"/>
</dbReference>
<dbReference type="InterPro" id="IPR006140">
    <property type="entry name" value="D-isomer_DH_NAD-bd"/>
</dbReference>
<dbReference type="EC" id="1.1.1.95" evidence="7"/>
<dbReference type="PANTHER" id="PTHR43761:SF1">
    <property type="entry name" value="D-ISOMER SPECIFIC 2-HYDROXYACID DEHYDROGENASE CATALYTIC DOMAIN-CONTAINING PROTEIN-RELATED"/>
    <property type="match status" value="1"/>
</dbReference>
<dbReference type="GO" id="GO:0004617">
    <property type="term" value="F:phosphoglycerate dehydrogenase activity"/>
    <property type="evidence" value="ECO:0007669"/>
    <property type="project" value="UniProtKB-EC"/>
</dbReference>
<dbReference type="PATRIC" id="fig|1302648.3.peg.962"/>
<feature type="domain" description="D-isomer specific 2-hydroxyacid dehydrogenase catalytic" evidence="5">
    <location>
        <begin position="27"/>
        <end position="314"/>
    </location>
</feature>
<gene>
    <name evidence="7" type="ORF">TMU3MR103_0992</name>
</gene>
<evidence type="ECO:0000313" key="7">
    <source>
        <dbReference type="EMBL" id="KFN91527.1"/>
    </source>
</evidence>
<keyword evidence="3" id="KW-0520">NAD</keyword>
<dbReference type="SUPFAM" id="SSF51735">
    <property type="entry name" value="NAD(P)-binding Rossmann-fold domains"/>
    <property type="match status" value="1"/>
</dbReference>
<accession>A0A091C5Z5</accession>
<evidence type="ECO:0000256" key="2">
    <source>
        <dbReference type="ARBA" id="ARBA00023002"/>
    </source>
</evidence>
<dbReference type="PROSITE" id="PS00671">
    <property type="entry name" value="D_2_HYDROXYACID_DH_3"/>
    <property type="match status" value="1"/>
</dbReference>
<sequence>MNDKTVVLNGSVVNFDGNVDYSNIASEVVVYDQTPEDKILERVDEFNIVVTKEMPVPGDIIRQFPDSVKMICEAGTGFNNIDMDAVHEKGIALCNIPAYSTQRVAHTGIMFILNLASSMQKQIRMLEEGNHDNFQKHLMVNHMEVNGKTLGVIGYGNVGQEIIKIAQALGMKILVSTRTPRQDQDGVHFTTKEELFRQSDFVSLNCPLNEETKHTVNEDTLAMMKPTAYLINTARGGLVDENALIQAIQNGVIAGAGLDVQEKEPLPDDSPLYDMEDVIVTPHMGWRGLETRQRLVSLIQDNIQAFAKSEPINRVD</sequence>
<keyword evidence="8" id="KW-1185">Reference proteome</keyword>
<dbReference type="AlphaFoldDB" id="A0A091C5Z5"/>
<evidence type="ECO:0000256" key="1">
    <source>
        <dbReference type="ARBA" id="ARBA00005854"/>
    </source>
</evidence>
<evidence type="ECO:0000259" key="6">
    <source>
        <dbReference type="Pfam" id="PF02826"/>
    </source>
</evidence>
<protein>
    <submittedName>
        <fullName evidence="7">D-3-phosphoglycerate dehydrogenase</fullName>
        <ecNumber evidence="7">1.1.1.-</ecNumber>
        <ecNumber evidence="7">1.1.1.95</ecNumber>
    </submittedName>
</protein>
<dbReference type="InterPro" id="IPR036291">
    <property type="entry name" value="NAD(P)-bd_dom_sf"/>
</dbReference>
<dbReference type="InterPro" id="IPR050418">
    <property type="entry name" value="D-iso_2-hydroxyacid_DH_PdxB"/>
</dbReference>
<evidence type="ECO:0000256" key="3">
    <source>
        <dbReference type="ARBA" id="ARBA00023027"/>
    </source>
</evidence>
<dbReference type="Pfam" id="PF02826">
    <property type="entry name" value="2-Hacid_dh_C"/>
    <property type="match status" value="1"/>
</dbReference>
<dbReference type="Proteomes" id="UP000029381">
    <property type="component" value="Unassembled WGS sequence"/>
</dbReference>
<evidence type="ECO:0000313" key="8">
    <source>
        <dbReference type="Proteomes" id="UP000029381"/>
    </source>
</evidence>
<feature type="domain" description="D-isomer specific 2-hydroxyacid dehydrogenase NAD-binding" evidence="6">
    <location>
        <begin position="109"/>
        <end position="285"/>
    </location>
</feature>
<dbReference type="SUPFAM" id="SSF52283">
    <property type="entry name" value="Formate/glycerate dehydrogenase catalytic domain-like"/>
    <property type="match status" value="1"/>
</dbReference>
<dbReference type="InterPro" id="IPR006139">
    <property type="entry name" value="D-isomer_2_OHA_DH_cat_dom"/>
</dbReference>
<keyword evidence="2 4" id="KW-0560">Oxidoreductase</keyword>
<dbReference type="EC" id="1.1.1.-" evidence="7"/>
<comment type="caution">
    <text evidence="7">The sequence shown here is derived from an EMBL/GenBank/DDBJ whole genome shotgun (WGS) entry which is preliminary data.</text>
</comment>
<dbReference type="Pfam" id="PF00389">
    <property type="entry name" value="2-Hacid_dh"/>
    <property type="match status" value="1"/>
</dbReference>
<dbReference type="GO" id="GO:0051287">
    <property type="term" value="F:NAD binding"/>
    <property type="evidence" value="ECO:0007669"/>
    <property type="project" value="InterPro"/>
</dbReference>
<name>A0A091C5Z5_9ENTE</name>
<dbReference type="EMBL" id="JPVT01000090">
    <property type="protein sequence ID" value="KFN91527.1"/>
    <property type="molecule type" value="Genomic_DNA"/>
</dbReference>
<reference evidence="7 8" key="1">
    <citation type="submission" date="2014-08" db="EMBL/GenBank/DDBJ databases">
        <title>Genome sequence of Tetragenococcus muriaticus.</title>
        <authorList>
            <person name="Chuea-nongthon C."/>
            <person name="Rodtong S."/>
            <person name="Yongsawatdigul J."/>
            <person name="Steele J.L."/>
            <person name="Liu X.-y."/>
            <person name="Speers J."/>
            <person name="Glasner J.D."/>
            <person name="Neeno-Eckwall E.C."/>
        </authorList>
    </citation>
    <scope>NUCLEOTIDE SEQUENCE [LARGE SCALE GENOMIC DNA]</scope>
    <source>
        <strain evidence="7 8">3MR10-3</strain>
    </source>
</reference>
<dbReference type="RefSeq" id="WP_038022915.1">
    <property type="nucleotide sequence ID" value="NZ_JPVT01000090.1"/>
</dbReference>
<organism evidence="7 8">
    <name type="scientific">Tetragenococcus muriaticus 3MR10-3</name>
    <dbReference type="NCBI Taxonomy" id="1302648"/>
    <lineage>
        <taxon>Bacteria</taxon>
        <taxon>Bacillati</taxon>
        <taxon>Bacillota</taxon>
        <taxon>Bacilli</taxon>
        <taxon>Lactobacillales</taxon>
        <taxon>Enterococcaceae</taxon>
        <taxon>Tetragenococcus</taxon>
    </lineage>
</organism>
<dbReference type="Gene3D" id="3.40.50.720">
    <property type="entry name" value="NAD(P)-binding Rossmann-like Domain"/>
    <property type="match status" value="2"/>
</dbReference>
<evidence type="ECO:0000259" key="5">
    <source>
        <dbReference type="Pfam" id="PF00389"/>
    </source>
</evidence>
<proteinExistence type="inferred from homology"/>
<evidence type="ECO:0000256" key="4">
    <source>
        <dbReference type="RuleBase" id="RU003719"/>
    </source>
</evidence>
<dbReference type="PANTHER" id="PTHR43761">
    <property type="entry name" value="D-ISOMER SPECIFIC 2-HYDROXYACID DEHYDROGENASE FAMILY PROTEIN (AFU_ORTHOLOGUE AFUA_1G13630)"/>
    <property type="match status" value="1"/>
</dbReference>
<comment type="similarity">
    <text evidence="1 4">Belongs to the D-isomer specific 2-hydroxyacid dehydrogenase family.</text>
</comment>